<dbReference type="GO" id="GO:0009055">
    <property type="term" value="F:electron transfer activity"/>
    <property type="evidence" value="ECO:0007669"/>
    <property type="project" value="InterPro"/>
</dbReference>
<protein>
    <recommendedName>
        <fullName evidence="3">Blue (type 1) copper domain-containing protein</fullName>
    </recommendedName>
</protein>
<evidence type="ECO:0000256" key="2">
    <source>
        <dbReference type="ARBA" id="ARBA00023008"/>
    </source>
</evidence>
<dbReference type="PANTHER" id="PTHR36507:SF1">
    <property type="entry name" value="BLL1555 PROTEIN"/>
    <property type="match status" value="1"/>
</dbReference>
<dbReference type="SUPFAM" id="SSF49503">
    <property type="entry name" value="Cupredoxins"/>
    <property type="match status" value="1"/>
</dbReference>
<organism evidence="4 5">
    <name type="scientific">Natronomonas salsuginis</name>
    <dbReference type="NCBI Taxonomy" id="2217661"/>
    <lineage>
        <taxon>Archaea</taxon>
        <taxon>Methanobacteriati</taxon>
        <taxon>Methanobacteriota</taxon>
        <taxon>Stenosarchaea group</taxon>
        <taxon>Halobacteria</taxon>
        <taxon>Halobacteriales</taxon>
        <taxon>Natronomonadaceae</taxon>
        <taxon>Natronomonas</taxon>
    </lineage>
</organism>
<dbReference type="PANTHER" id="PTHR36507">
    <property type="entry name" value="BLL1555 PROTEIN"/>
    <property type="match status" value="1"/>
</dbReference>
<dbReference type="Gene3D" id="2.60.40.420">
    <property type="entry name" value="Cupredoxins - blue copper proteins"/>
    <property type="match status" value="1"/>
</dbReference>
<dbReference type="AlphaFoldDB" id="A0A4U5J7T9"/>
<reference evidence="4 5" key="1">
    <citation type="submission" date="2019-04" db="EMBL/GenBank/DDBJ databases">
        <title>Natronomonas sp. F20-122 a newhaloarchaeon isolated from a saline saltern of Isla Bacuta, Huelva, Spain.</title>
        <authorList>
            <person name="Duran-Viseras A."/>
            <person name="Sanchez-Porro C."/>
            <person name="Ventosa A."/>
        </authorList>
    </citation>
    <scope>NUCLEOTIDE SEQUENCE [LARGE SCALE GENOMIC DNA]</scope>
    <source>
        <strain evidence="4 5">F20-122</strain>
    </source>
</reference>
<comment type="caution">
    <text evidence="4">The sequence shown here is derived from an EMBL/GenBank/DDBJ whole genome shotgun (WGS) entry which is preliminary data.</text>
</comment>
<dbReference type="InterPro" id="IPR000923">
    <property type="entry name" value="BlueCu_1"/>
</dbReference>
<dbReference type="GO" id="GO:0005507">
    <property type="term" value="F:copper ion binding"/>
    <property type="evidence" value="ECO:0007669"/>
    <property type="project" value="InterPro"/>
</dbReference>
<name>A0A4U5J7T9_9EURY</name>
<keyword evidence="1" id="KW-0479">Metal-binding</keyword>
<dbReference type="PROSITE" id="PS51257">
    <property type="entry name" value="PROKAR_LIPOPROTEIN"/>
    <property type="match status" value="1"/>
</dbReference>
<gene>
    <name evidence="4" type="ORF">DM868_12285</name>
</gene>
<dbReference type="Pfam" id="PF00127">
    <property type="entry name" value="Copper-bind"/>
    <property type="match status" value="1"/>
</dbReference>
<dbReference type="InterPro" id="IPR052721">
    <property type="entry name" value="ET_Amicyanin"/>
</dbReference>
<evidence type="ECO:0000256" key="1">
    <source>
        <dbReference type="ARBA" id="ARBA00022723"/>
    </source>
</evidence>
<evidence type="ECO:0000259" key="3">
    <source>
        <dbReference type="Pfam" id="PF00127"/>
    </source>
</evidence>
<keyword evidence="2" id="KW-0186">Copper</keyword>
<accession>A0A4U5J7T9</accession>
<dbReference type="EMBL" id="QKNX01000005">
    <property type="protein sequence ID" value="TKR25122.1"/>
    <property type="molecule type" value="Genomic_DNA"/>
</dbReference>
<dbReference type="RefSeq" id="WP_137277136.1">
    <property type="nucleotide sequence ID" value="NZ_QKNX01000005.1"/>
</dbReference>
<proteinExistence type="predicted"/>
<evidence type="ECO:0000313" key="5">
    <source>
        <dbReference type="Proteomes" id="UP000308037"/>
    </source>
</evidence>
<feature type="domain" description="Blue (type 1) copper" evidence="3">
    <location>
        <begin position="46"/>
        <end position="125"/>
    </location>
</feature>
<dbReference type="Proteomes" id="UP000308037">
    <property type="component" value="Unassembled WGS sequence"/>
</dbReference>
<keyword evidence="5" id="KW-1185">Reference proteome</keyword>
<sequence length="146" mass="15256">MIRRRRFLTVTAASTVPLVAGCTGANNGGSGRDGATVEETSDVSMTGNQFQPRNIHVDAGTTVTWSNDDDFDHTVTSASENWDKDTNVSGEGQTTHTFENNGVYDVYCTIHGGSDLSGMSMKVGVGDATIESPLGGDSGGSGEDPY</sequence>
<evidence type="ECO:0000313" key="4">
    <source>
        <dbReference type="EMBL" id="TKR25122.1"/>
    </source>
</evidence>
<dbReference type="InterPro" id="IPR008972">
    <property type="entry name" value="Cupredoxin"/>
</dbReference>